<protein>
    <submittedName>
        <fullName evidence="3">Alkaline phosphatase D family protein</fullName>
    </submittedName>
</protein>
<dbReference type="PANTHER" id="PTHR43606:SF2">
    <property type="entry name" value="ALKALINE PHOSPHATASE FAMILY PROTEIN (AFU_ORTHOLOGUE AFUA_5G03860)"/>
    <property type="match status" value="1"/>
</dbReference>
<dbReference type="PANTHER" id="PTHR43606">
    <property type="entry name" value="PHOSPHATASE, PUTATIVE (AFU_ORTHOLOGUE AFUA_6G08710)-RELATED"/>
    <property type="match status" value="1"/>
</dbReference>
<dbReference type="InterPro" id="IPR032093">
    <property type="entry name" value="PhoD_N"/>
</dbReference>
<evidence type="ECO:0000259" key="1">
    <source>
        <dbReference type="Pfam" id="PF09423"/>
    </source>
</evidence>
<organism evidence="3 4">
    <name type="scientific">Vibrio zhugei</name>
    <dbReference type="NCBI Taxonomy" id="2479546"/>
    <lineage>
        <taxon>Bacteria</taxon>
        <taxon>Pseudomonadati</taxon>
        <taxon>Pseudomonadota</taxon>
        <taxon>Gammaproteobacteria</taxon>
        <taxon>Vibrionales</taxon>
        <taxon>Vibrionaceae</taxon>
        <taxon>Vibrio</taxon>
    </lineage>
</organism>
<dbReference type="PROSITE" id="PS51257">
    <property type="entry name" value="PROKAR_LIPOPROTEIN"/>
    <property type="match status" value="1"/>
</dbReference>
<name>A0ABV7C2N0_9VIBR</name>
<dbReference type="SUPFAM" id="SSF56300">
    <property type="entry name" value="Metallo-dependent phosphatases"/>
    <property type="match status" value="1"/>
</dbReference>
<proteinExistence type="predicted"/>
<dbReference type="PROSITE" id="PS51318">
    <property type="entry name" value="TAT"/>
    <property type="match status" value="1"/>
</dbReference>
<dbReference type="InterPro" id="IPR006311">
    <property type="entry name" value="TAT_signal"/>
</dbReference>
<dbReference type="InterPro" id="IPR029052">
    <property type="entry name" value="Metallo-depent_PP-like"/>
</dbReference>
<dbReference type="Proteomes" id="UP001595384">
    <property type="component" value="Unassembled WGS sequence"/>
</dbReference>
<dbReference type="InterPro" id="IPR052900">
    <property type="entry name" value="Phospholipid_Metab_Enz"/>
</dbReference>
<feature type="domain" description="Phospholipase D N-terminal" evidence="2">
    <location>
        <begin position="44"/>
        <end position="132"/>
    </location>
</feature>
<dbReference type="Pfam" id="PF16655">
    <property type="entry name" value="PhoD_N"/>
    <property type="match status" value="1"/>
</dbReference>
<keyword evidence="4" id="KW-1185">Reference proteome</keyword>
<dbReference type="RefSeq" id="WP_123014402.1">
    <property type="nucleotide sequence ID" value="NZ_AP024912.1"/>
</dbReference>
<dbReference type="InterPro" id="IPR018946">
    <property type="entry name" value="PhoD-like_MPP"/>
</dbReference>
<comment type="caution">
    <text evidence="3">The sequence shown here is derived from an EMBL/GenBank/DDBJ whole genome shotgun (WGS) entry which is preliminary data.</text>
</comment>
<feature type="domain" description="PhoD-like phosphatase metallophosphatase" evidence="1">
    <location>
        <begin position="143"/>
        <end position="552"/>
    </location>
</feature>
<dbReference type="Gene3D" id="3.60.21.70">
    <property type="entry name" value="PhoD-like phosphatase"/>
    <property type="match status" value="1"/>
</dbReference>
<dbReference type="CDD" id="cd07389">
    <property type="entry name" value="MPP_PhoD"/>
    <property type="match status" value="1"/>
</dbReference>
<evidence type="ECO:0000313" key="4">
    <source>
        <dbReference type="Proteomes" id="UP001595384"/>
    </source>
</evidence>
<accession>A0ABV7C2N0</accession>
<dbReference type="Gene3D" id="2.60.40.380">
    <property type="entry name" value="Purple acid phosphatase-like, N-terminal"/>
    <property type="match status" value="1"/>
</dbReference>
<dbReference type="Pfam" id="PF09423">
    <property type="entry name" value="PhoD"/>
    <property type="match status" value="1"/>
</dbReference>
<gene>
    <name evidence="3" type="ORF">ACFODT_00285</name>
</gene>
<evidence type="ECO:0000313" key="3">
    <source>
        <dbReference type="EMBL" id="MFC3022291.1"/>
    </source>
</evidence>
<dbReference type="InterPro" id="IPR038607">
    <property type="entry name" value="PhoD-like_sf"/>
</dbReference>
<dbReference type="EMBL" id="JBHRSE010000002">
    <property type="protein sequence ID" value="MFC3022291.1"/>
    <property type="molecule type" value="Genomic_DNA"/>
</dbReference>
<reference evidence="4" key="1">
    <citation type="journal article" date="2019" name="Int. J. Syst. Evol. Microbiol.">
        <title>The Global Catalogue of Microorganisms (GCM) 10K type strain sequencing project: providing services to taxonomists for standard genome sequencing and annotation.</title>
        <authorList>
            <consortium name="The Broad Institute Genomics Platform"/>
            <consortium name="The Broad Institute Genome Sequencing Center for Infectious Disease"/>
            <person name="Wu L."/>
            <person name="Ma J."/>
        </authorList>
    </citation>
    <scope>NUCLEOTIDE SEQUENCE [LARGE SCALE GENOMIC DNA]</scope>
    <source>
        <strain evidence="4">KCTC 62784</strain>
    </source>
</reference>
<evidence type="ECO:0000259" key="2">
    <source>
        <dbReference type="Pfam" id="PF16655"/>
    </source>
</evidence>
<sequence>MTHTLSRRRFLKLSAQGFGAAVVSYGLMGCKHNSNDSVPATFEHGVASGDPATDSVILWTRVTPQTEGNVTVAWEVAIDPQFTQLVTSGDTVTNADRDYTVKVDAIGLESGTPYYYRFMTKEQTSRIGQTKTLPKSHVESVNLAVMSCSNYPAGFFNVYALAAQRDDLDALLHLGDYIYEYGRGGYASQNAEQMGREVLPATELLSLSDYRTRYAQYHTDPNLQDVHAKVPFIAIWDDHEVANDTWKNGAENHNEGEGDFDARKDAATQAYFEWLPIRPWSEGNHDDIYRSFQFGDLLDVHMLDTRLLARDKQLNYKDFIDGTGQLDIDALSAAINDENRTLLGQTQLAWLQNQLQTSTSRWQVIGQQILMGRMQLPAAIATSQMSISDYARLAALAVLVQRVDNNDPSLTQQEIDYVTSSRDELTAKVMRLLQLPSIPYNLDAWDGYGHDRDVILNTLSELNSNAIVLAGDTHNAWANNLTDANGKSVAVEFATSSVSSPGMEQYLGFAPIDAPTYEQAVTNLIDGLQYANMRDRGYLLLTVTPNRANATWYFVDTIRQSTFNEFTSRRMTAHVDINQPVLVFDSRDA</sequence>